<gene>
    <name evidence="2" type="ORF">ABIC20_005886</name>
</gene>
<protein>
    <recommendedName>
        <fullName evidence="4">AbrB family transcriptional regulator</fullName>
    </recommendedName>
</protein>
<dbReference type="RefSeq" id="WP_209650379.1">
    <property type="nucleotide sequence ID" value="NZ_JBEPNV010000001.1"/>
</dbReference>
<dbReference type="EMBL" id="JBEPNW010000002">
    <property type="protein sequence ID" value="MET3868577.1"/>
    <property type="molecule type" value="Genomic_DNA"/>
</dbReference>
<evidence type="ECO:0000313" key="3">
    <source>
        <dbReference type="Proteomes" id="UP001549119"/>
    </source>
</evidence>
<dbReference type="Proteomes" id="UP001549119">
    <property type="component" value="Unassembled WGS sequence"/>
</dbReference>
<evidence type="ECO:0000313" key="2">
    <source>
        <dbReference type="EMBL" id="MET3868577.1"/>
    </source>
</evidence>
<feature type="region of interest" description="Disordered" evidence="1">
    <location>
        <begin position="73"/>
        <end position="92"/>
    </location>
</feature>
<comment type="caution">
    <text evidence="2">The sequence shown here is derived from an EMBL/GenBank/DDBJ whole genome shotgun (WGS) entry which is preliminary data.</text>
</comment>
<organism evidence="2 3">
    <name type="scientific">Methylobacterium radiotolerans</name>
    <dbReference type="NCBI Taxonomy" id="31998"/>
    <lineage>
        <taxon>Bacteria</taxon>
        <taxon>Pseudomonadati</taxon>
        <taxon>Pseudomonadota</taxon>
        <taxon>Alphaproteobacteria</taxon>
        <taxon>Hyphomicrobiales</taxon>
        <taxon>Methylobacteriaceae</taxon>
        <taxon>Methylobacterium</taxon>
    </lineage>
</organism>
<evidence type="ECO:0000256" key="1">
    <source>
        <dbReference type="SAM" id="MobiDB-lite"/>
    </source>
</evidence>
<name>A0ABV2NPX6_9HYPH</name>
<accession>A0ABV2NPX6</accession>
<keyword evidence="3" id="KW-1185">Reference proteome</keyword>
<proteinExistence type="predicted"/>
<reference evidence="2 3" key="1">
    <citation type="submission" date="2024-06" db="EMBL/GenBank/DDBJ databases">
        <title>Genomics of switchgrass bacterial isolates.</title>
        <authorList>
            <person name="Shade A."/>
        </authorList>
    </citation>
    <scope>NUCLEOTIDE SEQUENCE [LARGE SCALE GENOMIC DNA]</scope>
    <source>
        <strain evidence="2 3">PvP084</strain>
    </source>
</reference>
<sequence length="92" mass="9567">MSKKTIVTKIALGVEDPDHDVAEVRDTTGTVLVPASRGIAHKKAGEAVTLDADEADRILARFGGEVLEEISDEEPAIDAKPAGKSAARTAAT</sequence>
<evidence type="ECO:0008006" key="4">
    <source>
        <dbReference type="Google" id="ProtNLM"/>
    </source>
</evidence>